<proteinExistence type="predicted"/>
<name>A0AAD1U2P0_EUPCR</name>
<reference evidence="1" key="1">
    <citation type="submission" date="2023-07" db="EMBL/GenBank/DDBJ databases">
        <authorList>
            <consortium name="AG Swart"/>
            <person name="Singh M."/>
            <person name="Singh A."/>
            <person name="Seah K."/>
            <person name="Emmerich C."/>
        </authorList>
    </citation>
    <scope>NUCLEOTIDE SEQUENCE</scope>
    <source>
        <strain evidence="1">DP1</strain>
    </source>
</reference>
<dbReference type="EMBL" id="CAMPGE010002154">
    <property type="protein sequence ID" value="CAI2360955.1"/>
    <property type="molecule type" value="Genomic_DNA"/>
</dbReference>
<evidence type="ECO:0000313" key="2">
    <source>
        <dbReference type="Proteomes" id="UP001295684"/>
    </source>
</evidence>
<dbReference type="AlphaFoldDB" id="A0AAD1U2P0"/>
<organism evidence="1 2">
    <name type="scientific">Euplotes crassus</name>
    <dbReference type="NCBI Taxonomy" id="5936"/>
    <lineage>
        <taxon>Eukaryota</taxon>
        <taxon>Sar</taxon>
        <taxon>Alveolata</taxon>
        <taxon>Ciliophora</taxon>
        <taxon>Intramacronucleata</taxon>
        <taxon>Spirotrichea</taxon>
        <taxon>Hypotrichia</taxon>
        <taxon>Euplotida</taxon>
        <taxon>Euplotidae</taxon>
        <taxon>Moneuplotes</taxon>
    </lineage>
</organism>
<keyword evidence="2" id="KW-1185">Reference proteome</keyword>
<dbReference type="Proteomes" id="UP001295684">
    <property type="component" value="Unassembled WGS sequence"/>
</dbReference>
<gene>
    <name evidence="1" type="ORF">ECRASSUSDP1_LOCUS2264</name>
</gene>
<protein>
    <submittedName>
        <fullName evidence="1">Uncharacterized protein</fullName>
    </submittedName>
</protein>
<comment type="caution">
    <text evidence="1">The sequence shown here is derived from an EMBL/GenBank/DDBJ whole genome shotgun (WGS) entry which is preliminary data.</text>
</comment>
<accession>A0AAD1U2P0</accession>
<evidence type="ECO:0000313" key="1">
    <source>
        <dbReference type="EMBL" id="CAI2360955.1"/>
    </source>
</evidence>
<sequence>MLLRSKLLSKIRRNSCLKRHKHRKFKESSINKTMVDNTTNSKRNIRYNNITKAKLRVSDFVHKKFSNKSCLTVCKRQIREYLSLDKINFDKPDINPSLPHSPLFKNNALRIMDKD</sequence>